<protein>
    <recommendedName>
        <fullName evidence="4">DUF2721 domain-containing protein</fullName>
    </recommendedName>
</protein>
<feature type="transmembrane region" description="Helical" evidence="1">
    <location>
        <begin position="84"/>
        <end position="109"/>
    </location>
</feature>
<evidence type="ECO:0000313" key="3">
    <source>
        <dbReference type="Proteomes" id="UP000727456"/>
    </source>
</evidence>
<feature type="transmembrane region" description="Helical" evidence="1">
    <location>
        <begin position="115"/>
        <end position="140"/>
    </location>
</feature>
<sequence>MFPLEVDDILHVTSLAGLTKLIQLSLGPVFLLSAIGTILNMLAGRLSRIVDRARHIEERFTPRDHPDHALQVRELRILDRRMSIVNNAIFLVTASAVMLCTVVAAMFLARLAGFGFARTLALCFALSLLLLIAGLVMFLIEVRVAVAAIRVRDELLERK</sequence>
<feature type="transmembrane region" description="Helical" evidence="1">
    <location>
        <begin position="20"/>
        <end position="42"/>
    </location>
</feature>
<name>A0ABX0TRT9_9SPHN</name>
<accession>A0ABX0TRT9</accession>
<comment type="caution">
    <text evidence="2">The sequence shown here is derived from an EMBL/GenBank/DDBJ whole genome shotgun (WGS) entry which is preliminary data.</text>
</comment>
<dbReference type="InterPro" id="IPR021279">
    <property type="entry name" value="DUF2721"/>
</dbReference>
<dbReference type="Proteomes" id="UP000727456">
    <property type="component" value="Unassembled WGS sequence"/>
</dbReference>
<dbReference type="RefSeq" id="WP_167073085.1">
    <property type="nucleotide sequence ID" value="NZ_JAAOZC010000004.1"/>
</dbReference>
<keyword evidence="1" id="KW-0472">Membrane</keyword>
<evidence type="ECO:0000256" key="1">
    <source>
        <dbReference type="SAM" id="Phobius"/>
    </source>
</evidence>
<keyword evidence="3" id="KW-1185">Reference proteome</keyword>
<gene>
    <name evidence="2" type="ORF">FHS31_001850</name>
</gene>
<proteinExistence type="predicted"/>
<evidence type="ECO:0008006" key="4">
    <source>
        <dbReference type="Google" id="ProtNLM"/>
    </source>
</evidence>
<keyword evidence="1" id="KW-1133">Transmembrane helix</keyword>
<organism evidence="2 3">
    <name type="scientific">Sphingomonas vulcanisoli</name>
    <dbReference type="NCBI Taxonomy" id="1658060"/>
    <lineage>
        <taxon>Bacteria</taxon>
        <taxon>Pseudomonadati</taxon>
        <taxon>Pseudomonadota</taxon>
        <taxon>Alphaproteobacteria</taxon>
        <taxon>Sphingomonadales</taxon>
        <taxon>Sphingomonadaceae</taxon>
        <taxon>Sphingomonas</taxon>
    </lineage>
</organism>
<reference evidence="2 3" key="1">
    <citation type="submission" date="2020-03" db="EMBL/GenBank/DDBJ databases">
        <title>Genomic Encyclopedia of Type Strains, Phase III (KMG-III): the genomes of soil and plant-associated and newly described type strains.</title>
        <authorList>
            <person name="Whitman W."/>
        </authorList>
    </citation>
    <scope>NUCLEOTIDE SEQUENCE [LARGE SCALE GENOMIC DNA]</scope>
    <source>
        <strain evidence="2 3">CECT 8804</strain>
    </source>
</reference>
<dbReference type="Pfam" id="PF11026">
    <property type="entry name" value="DUF2721"/>
    <property type="match status" value="1"/>
</dbReference>
<evidence type="ECO:0000313" key="2">
    <source>
        <dbReference type="EMBL" id="NIJ08233.1"/>
    </source>
</evidence>
<keyword evidence="1" id="KW-0812">Transmembrane</keyword>
<dbReference type="EMBL" id="JAAOZC010000004">
    <property type="protein sequence ID" value="NIJ08233.1"/>
    <property type="molecule type" value="Genomic_DNA"/>
</dbReference>